<evidence type="ECO:0000313" key="1">
    <source>
        <dbReference type="EMBL" id="KAK2166028.1"/>
    </source>
</evidence>
<keyword evidence="2" id="KW-1185">Reference proteome</keyword>
<comment type="caution">
    <text evidence="1">The sequence shown here is derived from an EMBL/GenBank/DDBJ whole genome shotgun (WGS) entry which is preliminary data.</text>
</comment>
<name>A0AAD9NEW3_9ANNE</name>
<reference evidence="1" key="1">
    <citation type="journal article" date="2023" name="Mol. Biol. Evol.">
        <title>Third-Generation Sequencing Reveals the Adaptive Role of the Epigenome in Three Deep-Sea Polychaetes.</title>
        <authorList>
            <person name="Perez M."/>
            <person name="Aroh O."/>
            <person name="Sun Y."/>
            <person name="Lan Y."/>
            <person name="Juniper S.K."/>
            <person name="Young C.R."/>
            <person name="Angers B."/>
            <person name="Qian P.Y."/>
        </authorList>
    </citation>
    <scope>NUCLEOTIDE SEQUENCE</scope>
    <source>
        <strain evidence="1">P08H-3</strain>
    </source>
</reference>
<accession>A0AAD9NEW3</accession>
<dbReference type="Proteomes" id="UP001208570">
    <property type="component" value="Unassembled WGS sequence"/>
</dbReference>
<organism evidence="1 2">
    <name type="scientific">Paralvinella palmiformis</name>
    <dbReference type="NCBI Taxonomy" id="53620"/>
    <lineage>
        <taxon>Eukaryota</taxon>
        <taxon>Metazoa</taxon>
        <taxon>Spiralia</taxon>
        <taxon>Lophotrochozoa</taxon>
        <taxon>Annelida</taxon>
        <taxon>Polychaeta</taxon>
        <taxon>Sedentaria</taxon>
        <taxon>Canalipalpata</taxon>
        <taxon>Terebellida</taxon>
        <taxon>Terebelliformia</taxon>
        <taxon>Alvinellidae</taxon>
        <taxon>Paralvinella</taxon>
    </lineage>
</organism>
<sequence length="89" mass="9862">MSPTDPIEITRIIMSLKPKNSSGHDGISSKLLKTLNQSIRIPICTIINQSLQTGDVPMSMKIAKVIPINKSKANFLITFIIKNTRKKCP</sequence>
<evidence type="ECO:0000313" key="2">
    <source>
        <dbReference type="Proteomes" id="UP001208570"/>
    </source>
</evidence>
<protein>
    <submittedName>
        <fullName evidence="1">Uncharacterized protein</fullName>
    </submittedName>
</protein>
<dbReference type="AlphaFoldDB" id="A0AAD9NEW3"/>
<proteinExistence type="predicted"/>
<gene>
    <name evidence="1" type="ORF">LSH36_43g02050</name>
</gene>
<dbReference type="EMBL" id="JAODUP010000043">
    <property type="protein sequence ID" value="KAK2166028.1"/>
    <property type="molecule type" value="Genomic_DNA"/>
</dbReference>